<dbReference type="Proteomes" id="UP000286104">
    <property type="component" value="Unassembled WGS sequence"/>
</dbReference>
<reference evidence="9 10" key="1">
    <citation type="submission" date="2018-08" db="EMBL/GenBank/DDBJ databases">
        <title>A genome reference for cultivated species of the human gut microbiota.</title>
        <authorList>
            <person name="Zou Y."/>
            <person name="Xue W."/>
            <person name="Luo G."/>
        </authorList>
    </citation>
    <scope>NUCLEOTIDE SEQUENCE [LARGE SCALE GENOMIC DNA]</scope>
    <source>
        <strain evidence="3 12">AF18-16LB</strain>
        <strain evidence="2 9">AF25-15</strain>
        <strain evidence="8 10">AF38-24</strain>
        <strain evidence="7 14">AM36-3AA</strain>
        <strain evidence="6 15">AM44-1AT</strain>
        <strain evidence="5 11">AM48-7</strain>
        <strain evidence="4 13">AM54-25XD</strain>
    </source>
</reference>
<keyword evidence="1" id="KW-0472">Membrane</keyword>
<accession>A0A395V3U3</accession>
<proteinExistence type="predicted"/>
<protein>
    <submittedName>
        <fullName evidence="2">Uncharacterized protein</fullName>
    </submittedName>
</protein>
<evidence type="ECO:0000313" key="5">
    <source>
        <dbReference type="EMBL" id="RGZ76451.1"/>
    </source>
</evidence>
<evidence type="ECO:0000256" key="1">
    <source>
        <dbReference type="SAM" id="Phobius"/>
    </source>
</evidence>
<evidence type="ECO:0000313" key="7">
    <source>
        <dbReference type="EMBL" id="RHC40251.1"/>
    </source>
</evidence>
<evidence type="ECO:0000313" key="8">
    <source>
        <dbReference type="EMBL" id="RHL28159.1"/>
    </source>
</evidence>
<dbReference type="EMBL" id="QRXG01000053">
    <property type="protein sequence ID" value="RGT76791.1"/>
    <property type="molecule type" value="Genomic_DNA"/>
</dbReference>
<dbReference type="Proteomes" id="UP000266066">
    <property type="component" value="Unassembled WGS sequence"/>
</dbReference>
<evidence type="ECO:0000313" key="9">
    <source>
        <dbReference type="Proteomes" id="UP000266066"/>
    </source>
</evidence>
<dbReference type="RefSeq" id="WP_117920400.1">
    <property type="nucleotide sequence ID" value="NZ_QRON01000005.1"/>
</dbReference>
<gene>
    <name evidence="8" type="ORF">DW028_08815</name>
    <name evidence="7" type="ORF">DW848_05990</name>
    <name evidence="6" type="ORF">DW948_11415</name>
    <name evidence="5" type="ORF">DW975_03150</name>
    <name evidence="3" type="ORF">DWX06_16170</name>
    <name evidence="2" type="ORF">DWY38_05920</name>
    <name evidence="4" type="ORF">DXA03_03095</name>
</gene>
<dbReference type="AlphaFoldDB" id="A0A395V3U3"/>
<evidence type="ECO:0000313" key="10">
    <source>
        <dbReference type="Proteomes" id="UP000283297"/>
    </source>
</evidence>
<dbReference type="Proteomes" id="UP000286341">
    <property type="component" value="Unassembled WGS sequence"/>
</dbReference>
<evidence type="ECO:0000313" key="12">
    <source>
        <dbReference type="Proteomes" id="UP000284296"/>
    </source>
</evidence>
<name>A0A395V3U3_9FIRM</name>
<evidence type="ECO:0000313" key="4">
    <source>
        <dbReference type="EMBL" id="RGZ19777.1"/>
    </source>
</evidence>
<evidence type="ECO:0000313" key="14">
    <source>
        <dbReference type="Proteomes" id="UP000286104"/>
    </source>
</evidence>
<feature type="transmembrane region" description="Helical" evidence="1">
    <location>
        <begin position="173"/>
        <end position="191"/>
    </location>
</feature>
<organism evidence="2 9">
    <name type="scientific">Agathobacter rectalis</name>
    <dbReference type="NCBI Taxonomy" id="39491"/>
    <lineage>
        <taxon>Bacteria</taxon>
        <taxon>Bacillati</taxon>
        <taxon>Bacillota</taxon>
        <taxon>Clostridia</taxon>
        <taxon>Lachnospirales</taxon>
        <taxon>Lachnospiraceae</taxon>
        <taxon>Agathobacter</taxon>
    </lineage>
</organism>
<evidence type="ECO:0000313" key="11">
    <source>
        <dbReference type="Proteomes" id="UP000283431"/>
    </source>
</evidence>
<feature type="transmembrane region" description="Helical" evidence="1">
    <location>
        <begin position="203"/>
        <end position="221"/>
    </location>
</feature>
<dbReference type="EMBL" id="QSHU01000005">
    <property type="protein sequence ID" value="RHC40251.1"/>
    <property type="molecule type" value="Genomic_DNA"/>
</dbReference>
<dbReference type="EMBL" id="QRUJ01000004">
    <property type="protein sequence ID" value="RGR55641.1"/>
    <property type="molecule type" value="Genomic_DNA"/>
</dbReference>
<evidence type="ECO:0000313" key="13">
    <source>
        <dbReference type="Proteomes" id="UP000285209"/>
    </source>
</evidence>
<evidence type="ECO:0000313" key="6">
    <source>
        <dbReference type="EMBL" id="RHA11545.1"/>
    </source>
</evidence>
<dbReference type="Proteomes" id="UP000284296">
    <property type="component" value="Unassembled WGS sequence"/>
</dbReference>
<comment type="caution">
    <text evidence="2">The sequence shown here is derived from an EMBL/GenBank/DDBJ whole genome shotgun (WGS) entry which is preliminary data.</text>
</comment>
<dbReference type="EMBL" id="QRON01000005">
    <property type="protein sequence ID" value="RHL28159.1"/>
    <property type="molecule type" value="Genomic_DNA"/>
</dbReference>
<dbReference type="Proteomes" id="UP000285209">
    <property type="component" value="Unassembled WGS sequence"/>
</dbReference>
<dbReference type="Proteomes" id="UP000283431">
    <property type="component" value="Unassembled WGS sequence"/>
</dbReference>
<dbReference type="EMBL" id="QSFB01000017">
    <property type="protein sequence ID" value="RHA11545.1"/>
    <property type="molecule type" value="Genomic_DNA"/>
</dbReference>
<dbReference type="Proteomes" id="UP000283297">
    <property type="component" value="Unassembled WGS sequence"/>
</dbReference>
<keyword evidence="1" id="KW-0812">Transmembrane</keyword>
<sequence>MSATTSELLDSYTKMLDSEFYKNLKGITAGIEALQKSLLGSDLHKQMQAWQTVLNDPESSINKSMRMWSEFSINIDYGKLTGLQAGLQQLADQMPKIDMSSFAGLQSHLGELLNTDNIINSKFSEVIDYAYETAKEIEEPDIGKEELKNNIIEEIDNKDAKKSTIRNSEFQKAVCRMICFILLTACTYLYQAGGIENASVNDFINYIMAYIVPSLLSSGLYNNGSMIANTCVEKTTIQ</sequence>
<keyword evidence="1" id="KW-1133">Transmembrane helix</keyword>
<dbReference type="EMBL" id="QSDV01000002">
    <property type="protein sequence ID" value="RGZ19777.1"/>
    <property type="molecule type" value="Genomic_DNA"/>
</dbReference>
<dbReference type="EMBL" id="QSEN01000003">
    <property type="protein sequence ID" value="RGZ76451.1"/>
    <property type="molecule type" value="Genomic_DNA"/>
</dbReference>
<evidence type="ECO:0000313" key="3">
    <source>
        <dbReference type="EMBL" id="RGT76791.1"/>
    </source>
</evidence>
<evidence type="ECO:0000313" key="15">
    <source>
        <dbReference type="Proteomes" id="UP000286341"/>
    </source>
</evidence>
<evidence type="ECO:0000313" key="2">
    <source>
        <dbReference type="EMBL" id="RGR55641.1"/>
    </source>
</evidence>